<reference evidence="1 2" key="1">
    <citation type="journal article" date="2014" name="PLoS ONE">
        <title>Global Analysis of Gene Expression Profiles in Physic Nut (Jatropha curcas L.) Seedlings Exposed to Salt Stress.</title>
        <authorList>
            <person name="Zhang L."/>
            <person name="Zhang C."/>
            <person name="Wu P."/>
            <person name="Chen Y."/>
            <person name="Li M."/>
            <person name="Jiang H."/>
            <person name="Wu G."/>
        </authorList>
    </citation>
    <scope>NUCLEOTIDE SEQUENCE [LARGE SCALE GENOMIC DNA]</scope>
    <source>
        <strain evidence="2">cv. GZQX0401</strain>
        <tissue evidence="1">Young leaves</tissue>
    </source>
</reference>
<organism evidence="1 2">
    <name type="scientific">Jatropha curcas</name>
    <name type="common">Barbados nut</name>
    <dbReference type="NCBI Taxonomy" id="180498"/>
    <lineage>
        <taxon>Eukaryota</taxon>
        <taxon>Viridiplantae</taxon>
        <taxon>Streptophyta</taxon>
        <taxon>Embryophyta</taxon>
        <taxon>Tracheophyta</taxon>
        <taxon>Spermatophyta</taxon>
        <taxon>Magnoliopsida</taxon>
        <taxon>eudicotyledons</taxon>
        <taxon>Gunneridae</taxon>
        <taxon>Pentapetalae</taxon>
        <taxon>rosids</taxon>
        <taxon>fabids</taxon>
        <taxon>Malpighiales</taxon>
        <taxon>Euphorbiaceae</taxon>
        <taxon>Crotonoideae</taxon>
        <taxon>Jatropheae</taxon>
        <taxon>Jatropha</taxon>
    </lineage>
</organism>
<accession>A0A067KH74</accession>
<dbReference type="AlphaFoldDB" id="A0A067KH74"/>
<sequence>MAEVADLLHLQIASPAQFPATPSFSAIPVSKEVFFIFDKLLFDLGPASRPAILASGDGGGFR</sequence>
<protein>
    <submittedName>
        <fullName evidence="1">Uncharacterized protein</fullName>
    </submittedName>
</protein>
<dbReference type="EMBL" id="KK914612">
    <property type="protein sequence ID" value="KDP31610.1"/>
    <property type="molecule type" value="Genomic_DNA"/>
</dbReference>
<proteinExistence type="predicted"/>
<gene>
    <name evidence="1" type="ORF">JCGZ_14835</name>
</gene>
<name>A0A067KH74_JATCU</name>
<evidence type="ECO:0000313" key="1">
    <source>
        <dbReference type="EMBL" id="KDP31610.1"/>
    </source>
</evidence>
<evidence type="ECO:0000313" key="2">
    <source>
        <dbReference type="Proteomes" id="UP000027138"/>
    </source>
</evidence>
<keyword evidence="2" id="KW-1185">Reference proteome</keyword>
<dbReference type="Proteomes" id="UP000027138">
    <property type="component" value="Unassembled WGS sequence"/>
</dbReference>